<dbReference type="InterPro" id="IPR035906">
    <property type="entry name" value="MetI-like_sf"/>
</dbReference>
<keyword evidence="2 7" id="KW-0813">Transport</keyword>
<evidence type="ECO:0000256" key="5">
    <source>
        <dbReference type="ARBA" id="ARBA00022989"/>
    </source>
</evidence>
<keyword evidence="4 7" id="KW-0812">Transmembrane</keyword>
<feature type="domain" description="ABC transmembrane type-1" evidence="8">
    <location>
        <begin position="67"/>
        <end position="256"/>
    </location>
</feature>
<comment type="subcellular location">
    <subcellularLocation>
        <location evidence="1 7">Cell membrane</location>
        <topology evidence="1 7">Multi-pass membrane protein</topology>
    </subcellularLocation>
</comment>
<protein>
    <submittedName>
        <fullName evidence="9">Carbohydrate ABC transporter permease</fullName>
    </submittedName>
</protein>
<dbReference type="CDD" id="cd06261">
    <property type="entry name" value="TM_PBP2"/>
    <property type="match status" value="1"/>
</dbReference>
<dbReference type="GO" id="GO:0005886">
    <property type="term" value="C:plasma membrane"/>
    <property type="evidence" value="ECO:0007669"/>
    <property type="project" value="UniProtKB-SubCell"/>
</dbReference>
<reference evidence="9 10" key="1">
    <citation type="submission" date="2019-08" db="EMBL/GenBank/DDBJ databases">
        <title>Bacterial whole genome sequence for Glaciihabitans sp. CHu50b-6-2.</title>
        <authorList>
            <person name="Jin L."/>
        </authorList>
    </citation>
    <scope>NUCLEOTIDE SEQUENCE [LARGE SCALE GENOMIC DNA]</scope>
    <source>
        <strain evidence="9 10">CHu50b-6-2</strain>
    </source>
</reference>
<dbReference type="EMBL" id="VRMG01000005">
    <property type="protein sequence ID" value="TXN31243.1"/>
    <property type="molecule type" value="Genomic_DNA"/>
</dbReference>
<evidence type="ECO:0000256" key="4">
    <source>
        <dbReference type="ARBA" id="ARBA00022692"/>
    </source>
</evidence>
<evidence type="ECO:0000256" key="6">
    <source>
        <dbReference type="ARBA" id="ARBA00023136"/>
    </source>
</evidence>
<evidence type="ECO:0000256" key="1">
    <source>
        <dbReference type="ARBA" id="ARBA00004651"/>
    </source>
</evidence>
<dbReference type="Proteomes" id="UP000321379">
    <property type="component" value="Unassembled WGS sequence"/>
</dbReference>
<dbReference type="Gene3D" id="1.10.3720.10">
    <property type="entry name" value="MetI-like"/>
    <property type="match status" value="1"/>
</dbReference>
<feature type="transmembrane region" description="Helical" evidence="7">
    <location>
        <begin position="235"/>
        <end position="256"/>
    </location>
</feature>
<feature type="transmembrane region" description="Helical" evidence="7">
    <location>
        <begin position="134"/>
        <end position="160"/>
    </location>
</feature>
<keyword evidence="6 7" id="KW-0472">Membrane</keyword>
<dbReference type="PROSITE" id="PS50928">
    <property type="entry name" value="ABC_TM1"/>
    <property type="match status" value="1"/>
</dbReference>
<keyword evidence="3" id="KW-1003">Cell membrane</keyword>
<dbReference type="InterPro" id="IPR000515">
    <property type="entry name" value="MetI-like"/>
</dbReference>
<organism evidence="9 10">
    <name type="scientific">Lacisediminihabitans profunda</name>
    <dbReference type="NCBI Taxonomy" id="2594790"/>
    <lineage>
        <taxon>Bacteria</taxon>
        <taxon>Bacillati</taxon>
        <taxon>Actinomycetota</taxon>
        <taxon>Actinomycetes</taxon>
        <taxon>Micrococcales</taxon>
        <taxon>Microbacteriaceae</taxon>
        <taxon>Lacisediminihabitans</taxon>
    </lineage>
</organism>
<proteinExistence type="inferred from homology"/>
<evidence type="ECO:0000313" key="10">
    <source>
        <dbReference type="Proteomes" id="UP000321379"/>
    </source>
</evidence>
<feature type="transmembrane region" description="Helical" evidence="7">
    <location>
        <begin position="104"/>
        <end position="128"/>
    </location>
</feature>
<feature type="transmembrane region" description="Helical" evidence="7">
    <location>
        <begin position="181"/>
        <end position="201"/>
    </location>
</feature>
<dbReference type="Pfam" id="PF00528">
    <property type="entry name" value="BPD_transp_1"/>
    <property type="match status" value="1"/>
</dbReference>
<dbReference type="RefSeq" id="WP_147782829.1">
    <property type="nucleotide sequence ID" value="NZ_VRMG01000005.1"/>
</dbReference>
<feature type="transmembrane region" description="Helical" evidence="7">
    <location>
        <begin position="12"/>
        <end position="31"/>
    </location>
</feature>
<sequence length="271" mass="28852">MSRIKPLGVLRVALLWAAVITVGLPLIWVILGSFKSPAELNNPNQLLFVPTLGSWRAVLSSDLIFSAARSLIVGLVTVSISVIVGTMGAYAIARFRAGGSLTRFGILAAQVLPPAVLVFPFLTVAYALRLNGTLVPVIFAHLSFVLPVVTWFLIGFFAAVPKEIEEQARVDGFGRFAAFRLVVLPQVLPGIGAAAIFGFTLSWNDMFYGLILAPSNSTILPVAIAGFNTFRGVELGPMCAAILIAVIPVLIASFFIQRKLVQGISGGAVKF</sequence>
<gene>
    <name evidence="9" type="ORF">FVP33_06640</name>
</gene>
<dbReference type="AlphaFoldDB" id="A0A5C8UTI0"/>
<dbReference type="InterPro" id="IPR050901">
    <property type="entry name" value="BP-dep_ABC_trans_perm"/>
</dbReference>
<evidence type="ECO:0000256" key="3">
    <source>
        <dbReference type="ARBA" id="ARBA00022475"/>
    </source>
</evidence>
<dbReference type="SUPFAM" id="SSF161098">
    <property type="entry name" value="MetI-like"/>
    <property type="match status" value="1"/>
</dbReference>
<name>A0A5C8UTI0_9MICO</name>
<keyword evidence="5 7" id="KW-1133">Transmembrane helix</keyword>
<dbReference type="PANTHER" id="PTHR32243">
    <property type="entry name" value="MALTOSE TRANSPORT SYSTEM PERMEASE-RELATED"/>
    <property type="match status" value="1"/>
</dbReference>
<dbReference type="GO" id="GO:0055085">
    <property type="term" value="P:transmembrane transport"/>
    <property type="evidence" value="ECO:0007669"/>
    <property type="project" value="InterPro"/>
</dbReference>
<evidence type="ECO:0000256" key="7">
    <source>
        <dbReference type="RuleBase" id="RU363032"/>
    </source>
</evidence>
<evidence type="ECO:0000259" key="8">
    <source>
        <dbReference type="PROSITE" id="PS50928"/>
    </source>
</evidence>
<accession>A0A5C8UTI0</accession>
<feature type="transmembrane region" description="Helical" evidence="7">
    <location>
        <begin position="207"/>
        <end position="228"/>
    </location>
</feature>
<dbReference type="PANTHER" id="PTHR32243:SF18">
    <property type="entry name" value="INNER MEMBRANE ABC TRANSPORTER PERMEASE PROTEIN YCJP"/>
    <property type="match status" value="1"/>
</dbReference>
<evidence type="ECO:0000256" key="2">
    <source>
        <dbReference type="ARBA" id="ARBA00022448"/>
    </source>
</evidence>
<evidence type="ECO:0000313" key="9">
    <source>
        <dbReference type="EMBL" id="TXN31243.1"/>
    </source>
</evidence>
<feature type="transmembrane region" description="Helical" evidence="7">
    <location>
        <begin position="71"/>
        <end position="92"/>
    </location>
</feature>
<keyword evidence="10" id="KW-1185">Reference proteome</keyword>
<comment type="similarity">
    <text evidence="7">Belongs to the binding-protein-dependent transport system permease family.</text>
</comment>
<comment type="caution">
    <text evidence="9">The sequence shown here is derived from an EMBL/GenBank/DDBJ whole genome shotgun (WGS) entry which is preliminary data.</text>
</comment>